<evidence type="ECO:0000313" key="11">
    <source>
        <dbReference type="Proteomes" id="UP000069135"/>
    </source>
</evidence>
<feature type="transmembrane region" description="Helical" evidence="9">
    <location>
        <begin position="49"/>
        <end position="69"/>
    </location>
</feature>
<keyword evidence="4 9" id="KW-0812">Transmembrane</keyword>
<evidence type="ECO:0000256" key="2">
    <source>
        <dbReference type="ARBA" id="ARBA00008445"/>
    </source>
</evidence>
<dbReference type="EMBL" id="CP013065">
    <property type="protein sequence ID" value="ALM13103.1"/>
    <property type="molecule type" value="Genomic_DNA"/>
</dbReference>
<evidence type="ECO:0000256" key="1">
    <source>
        <dbReference type="ARBA" id="ARBA00004141"/>
    </source>
</evidence>
<dbReference type="AlphaFoldDB" id="A0A0S1SRQ7"/>
<comment type="caution">
    <text evidence="9">Lacks conserved residue(s) required for the propagation of feature annotation.</text>
</comment>
<comment type="similarity">
    <text evidence="2 9">Belongs to the SecG family.</text>
</comment>
<sequence length="70" mass="7779">MTLIHSILVAVSLLLSLTILLQHRAAGLSSTFGGIGTSYVQRRGAEKLLYQVSIWLSIIFFALSILQWYV</sequence>
<dbReference type="GO" id="GO:0015450">
    <property type="term" value="F:protein-transporting ATPase activity"/>
    <property type="evidence" value="ECO:0007669"/>
    <property type="project" value="UniProtKB-UniRule"/>
</dbReference>
<dbReference type="NCBIfam" id="TIGR00810">
    <property type="entry name" value="secG"/>
    <property type="match status" value="1"/>
</dbReference>
<accession>A0A0S1SRQ7</accession>
<accession>A0A0S1SQJ9</accession>
<keyword evidence="8 9" id="KW-0472">Membrane</keyword>
<dbReference type="STRING" id="1735162.PeribacterB2_0410"/>
<gene>
    <name evidence="10" type="ORF">PeribacterD1_0411</name>
</gene>
<protein>
    <recommendedName>
        <fullName evidence="9">Protein-export membrane protein SecG</fullName>
    </recommendedName>
</protein>
<comment type="subcellular location">
    <subcellularLocation>
        <location evidence="9">Cell membrane</location>
        <topology evidence="9">Multi-pass membrane protein</topology>
    </subcellularLocation>
    <subcellularLocation>
        <location evidence="1">Membrane</location>
        <topology evidence="1">Multi-pass membrane protein</topology>
    </subcellularLocation>
</comment>
<keyword evidence="5 9" id="KW-0653">Protein transport</keyword>
<dbReference type="InterPro" id="IPR004692">
    <property type="entry name" value="SecG"/>
</dbReference>
<proteinExistence type="inferred from homology"/>
<evidence type="ECO:0000256" key="3">
    <source>
        <dbReference type="ARBA" id="ARBA00022448"/>
    </source>
</evidence>
<evidence type="ECO:0000256" key="6">
    <source>
        <dbReference type="ARBA" id="ARBA00022989"/>
    </source>
</evidence>
<dbReference type="KEGG" id="prf:PeribacterA2_0411"/>
<keyword evidence="7 9" id="KW-0811">Translocation</keyword>
<evidence type="ECO:0000256" key="9">
    <source>
        <dbReference type="RuleBase" id="RU365087"/>
    </source>
</evidence>
<keyword evidence="6 9" id="KW-1133">Transmembrane helix</keyword>
<keyword evidence="3 9" id="KW-0813">Transport</keyword>
<accession>A0A0S1SII1</accession>
<dbReference type="GO" id="GO:0009306">
    <property type="term" value="P:protein secretion"/>
    <property type="evidence" value="ECO:0007669"/>
    <property type="project" value="UniProtKB-UniRule"/>
</dbReference>
<keyword evidence="9" id="KW-1003">Cell membrane</keyword>
<evidence type="ECO:0000256" key="7">
    <source>
        <dbReference type="ARBA" id="ARBA00023010"/>
    </source>
</evidence>
<dbReference type="GO" id="GO:0005886">
    <property type="term" value="C:plasma membrane"/>
    <property type="evidence" value="ECO:0007669"/>
    <property type="project" value="UniProtKB-SubCell"/>
</dbReference>
<evidence type="ECO:0000256" key="5">
    <source>
        <dbReference type="ARBA" id="ARBA00022927"/>
    </source>
</evidence>
<dbReference type="Pfam" id="PF03840">
    <property type="entry name" value="SecG"/>
    <property type="match status" value="1"/>
</dbReference>
<comment type="function">
    <text evidence="9">Involved in protein export. Participates in an early event of protein translocation.</text>
</comment>
<evidence type="ECO:0000256" key="8">
    <source>
        <dbReference type="ARBA" id="ARBA00023136"/>
    </source>
</evidence>
<reference evidence="10 11" key="2">
    <citation type="journal article" date="2016" name="PeerJ">
        <title>Analysis of five complete genome sequences for members of the class Peribacteria in the recently recognized Peregrinibacteria bacterial phylum.</title>
        <authorList>
            <person name="Anantharaman K."/>
            <person name="Brown C.T."/>
            <person name="Burstein D."/>
            <person name="Castelle C.J."/>
            <person name="Probst A.J."/>
            <person name="Thomas B.C."/>
            <person name="Williams K.H."/>
            <person name="Banfield J.F."/>
        </authorList>
    </citation>
    <scope>NUCLEOTIDE SEQUENCE [LARGE SCALE GENOMIC DNA]</scope>
    <source>
        <strain evidence="10">RIFOXYD1_FULL_PER-ii_59_16</strain>
    </source>
</reference>
<name>A0A0S1SRQ7_9BACT</name>
<evidence type="ECO:0000256" key="4">
    <source>
        <dbReference type="ARBA" id="ARBA00022692"/>
    </source>
</evidence>
<reference evidence="11" key="1">
    <citation type="submission" date="2015-10" db="EMBL/GenBank/DDBJ databases">
        <title>Analysis of five complete genome sequences for members of the class Peribacteria in the recently recognized Peregrinibacteria bacterial phylum.</title>
        <authorList>
            <person name="Anantharaman K."/>
            <person name="Brown C.T."/>
            <person name="Burstein D."/>
            <person name="Castelle C.J."/>
            <person name="Probst A.J."/>
            <person name="Thomas B.C."/>
            <person name="Williams K.H."/>
            <person name="Banfield J.F."/>
        </authorList>
    </citation>
    <scope>NUCLEOTIDE SEQUENCE [LARGE SCALE GENOMIC DNA]</scope>
</reference>
<organism evidence="10 11">
    <name type="scientific">Candidatus Peribacter riflensis</name>
    <dbReference type="NCBI Taxonomy" id="1735162"/>
    <lineage>
        <taxon>Bacteria</taxon>
        <taxon>Candidatus Peregrinibacteriota</taxon>
        <taxon>Candidatus Peribacteria</taxon>
        <taxon>Candidatus Peribacterales</taxon>
        <taxon>Candidatus Peribacteraceae</taxon>
        <taxon>Candidatus Peribacter</taxon>
    </lineage>
</organism>
<accession>A0A0S1SW81</accession>
<evidence type="ECO:0000313" key="10">
    <source>
        <dbReference type="EMBL" id="ALM13103.1"/>
    </source>
</evidence>
<dbReference type="Proteomes" id="UP000069135">
    <property type="component" value="Chromosome"/>
</dbReference>
<accession>A0A0S1SJK2</accession>